<dbReference type="Proteomes" id="UP000184191">
    <property type="component" value="Unassembled WGS sequence"/>
</dbReference>
<protein>
    <submittedName>
        <fullName evidence="2">Alkylhydroperoxidase AhpD family core domain-containing protein</fullName>
    </submittedName>
</protein>
<name>A0A1M7CTG3_9RHOB</name>
<organism evidence="2 3">
    <name type="scientific">Roseovarius marisflavi</name>
    <dbReference type="NCBI Taxonomy" id="1054996"/>
    <lineage>
        <taxon>Bacteria</taxon>
        <taxon>Pseudomonadati</taxon>
        <taxon>Pseudomonadota</taxon>
        <taxon>Alphaproteobacteria</taxon>
        <taxon>Rhodobacterales</taxon>
        <taxon>Roseobacteraceae</taxon>
        <taxon>Roseovarius</taxon>
    </lineage>
</organism>
<reference evidence="3" key="1">
    <citation type="submission" date="2016-11" db="EMBL/GenBank/DDBJ databases">
        <authorList>
            <person name="Varghese N."/>
            <person name="Submissions S."/>
        </authorList>
    </citation>
    <scope>NUCLEOTIDE SEQUENCE [LARGE SCALE GENOMIC DNA]</scope>
    <source>
        <strain evidence="3">DSM 29327</strain>
    </source>
</reference>
<dbReference type="InterPro" id="IPR029032">
    <property type="entry name" value="AhpD-like"/>
</dbReference>
<dbReference type="EMBL" id="FRBN01000030">
    <property type="protein sequence ID" value="SHL70149.1"/>
    <property type="molecule type" value="Genomic_DNA"/>
</dbReference>
<sequence>MSSTQSHNATYPDMLGKFETYVGKLASVQPDLMGQFWKLHKTAVGDGVLDTKTKELMTLAISVAARCDGCIAHHVSDALRAGATKEEIAETLGVAVLMGGGTSVVYATHALEALEQFLEELK</sequence>
<keyword evidence="3" id="KW-1185">Reference proteome</keyword>
<dbReference type="PANTHER" id="PTHR33930:SF2">
    <property type="entry name" value="BLR3452 PROTEIN"/>
    <property type="match status" value="1"/>
</dbReference>
<evidence type="ECO:0000259" key="1">
    <source>
        <dbReference type="Pfam" id="PF02627"/>
    </source>
</evidence>
<dbReference type="InterPro" id="IPR003779">
    <property type="entry name" value="CMD-like"/>
</dbReference>
<gene>
    <name evidence="2" type="ORF">SAMN05444414_1301</name>
</gene>
<dbReference type="SUPFAM" id="SSF69118">
    <property type="entry name" value="AhpD-like"/>
    <property type="match status" value="1"/>
</dbReference>
<evidence type="ECO:0000313" key="3">
    <source>
        <dbReference type="Proteomes" id="UP000184191"/>
    </source>
</evidence>
<keyword evidence="2" id="KW-0575">Peroxidase</keyword>
<dbReference type="InterPro" id="IPR004675">
    <property type="entry name" value="AhpD_core"/>
</dbReference>
<dbReference type="AlphaFoldDB" id="A0A1M7CTG3"/>
<dbReference type="Gene3D" id="1.20.1290.10">
    <property type="entry name" value="AhpD-like"/>
    <property type="match status" value="1"/>
</dbReference>
<keyword evidence="2" id="KW-0560">Oxidoreductase</keyword>
<proteinExistence type="predicted"/>
<accession>A0A1M7CTG3</accession>
<dbReference type="STRING" id="1054996.SAMN05444414_1301"/>
<dbReference type="RefSeq" id="WP_245813564.1">
    <property type="nucleotide sequence ID" value="NZ_FRBN01000030.1"/>
</dbReference>
<dbReference type="NCBIfam" id="TIGR00778">
    <property type="entry name" value="ahpD_dom"/>
    <property type="match status" value="1"/>
</dbReference>
<dbReference type="Pfam" id="PF02627">
    <property type="entry name" value="CMD"/>
    <property type="match status" value="1"/>
</dbReference>
<dbReference type="GO" id="GO:0051920">
    <property type="term" value="F:peroxiredoxin activity"/>
    <property type="evidence" value="ECO:0007669"/>
    <property type="project" value="InterPro"/>
</dbReference>
<feature type="domain" description="Carboxymuconolactone decarboxylase-like" evidence="1">
    <location>
        <begin position="30"/>
        <end position="112"/>
    </location>
</feature>
<dbReference type="PANTHER" id="PTHR33930">
    <property type="entry name" value="ALKYL HYDROPEROXIDE REDUCTASE AHPD"/>
    <property type="match status" value="1"/>
</dbReference>
<evidence type="ECO:0000313" key="2">
    <source>
        <dbReference type="EMBL" id="SHL70149.1"/>
    </source>
</evidence>